<feature type="region of interest" description="Disordered" evidence="3">
    <location>
        <begin position="74"/>
        <end position="160"/>
    </location>
</feature>
<dbReference type="PANTHER" id="PTHR28133">
    <property type="entry name" value="REQUIRED FOR RESPIRATORY GROWTH PROTEIN 7, MITOCHONDRIAL"/>
    <property type="match status" value="1"/>
</dbReference>
<dbReference type="Pfam" id="PF10356">
    <property type="entry name" value="RRG7"/>
    <property type="match status" value="2"/>
</dbReference>
<dbReference type="EMBL" id="JAHFXF010001234">
    <property type="protein sequence ID" value="KAG9672165.1"/>
    <property type="molecule type" value="Genomic_DNA"/>
</dbReference>
<evidence type="ECO:0008006" key="6">
    <source>
        <dbReference type="Google" id="ProtNLM"/>
    </source>
</evidence>
<sequence length="354" mass="38700">MTSFGLTLLGRPQGVFWNVAIIALHLSFMNFRHALITSSRLNRPYIHLPIKRYYSQNLKPNLVEPVDLHHGASIPLTADDSAPLNKTPCRKTKPHPILENTESTSSPIHIGTEAPKRRGRPKKVTNCVPDTSEDATSALPKKRSREPKTPKEDQHVITHGSLRHTSLSTFLTYASAANLSPTSTVYRGTHYEYTVQEALDRLAFSLTRVGRASDLGIDLLGSWALPSHPKPLNVLIQCKAEAPKPSMIRELEGAVVGAPVRYRGEGTIAILAAAKEATKGVRDAVGRSGLPMAYLNITTEGKIRQFVWNHPAVECGLEGVGVALRYLVDGDSEVTLTWKGVPWSPSSSTSRSVP</sequence>
<gene>
    <name evidence="4" type="ORF">KCU76_g16747</name>
</gene>
<comment type="subcellular location">
    <subcellularLocation>
        <location evidence="1">Mitochondrion</location>
    </subcellularLocation>
</comment>
<feature type="non-terminal residue" evidence="4">
    <location>
        <position position="354"/>
    </location>
</feature>
<comment type="caution">
    <text evidence="4">The sequence shown here is derived from an EMBL/GenBank/DDBJ whole genome shotgun (WGS) entry which is preliminary data.</text>
</comment>
<dbReference type="OrthoDB" id="20734at2759"/>
<proteinExistence type="predicted"/>
<dbReference type="AlphaFoldDB" id="A0A9P8E1Q4"/>
<dbReference type="InterPro" id="IPR018828">
    <property type="entry name" value="RRG7"/>
</dbReference>
<evidence type="ECO:0000256" key="2">
    <source>
        <dbReference type="ARBA" id="ARBA00023128"/>
    </source>
</evidence>
<keyword evidence="2" id="KW-0496">Mitochondrion</keyword>
<name>A0A9P8E1Q4_AURME</name>
<evidence type="ECO:0000256" key="3">
    <source>
        <dbReference type="SAM" id="MobiDB-lite"/>
    </source>
</evidence>
<dbReference type="PANTHER" id="PTHR28133:SF1">
    <property type="entry name" value="REQUIRED FOR RESPIRATORY GROWTH PROTEIN 7, MITOCHONDRIAL"/>
    <property type="match status" value="1"/>
</dbReference>
<feature type="compositionally biased region" description="Basic and acidic residues" evidence="3">
    <location>
        <begin position="146"/>
        <end position="156"/>
    </location>
</feature>
<dbReference type="GO" id="GO:0005739">
    <property type="term" value="C:mitochondrion"/>
    <property type="evidence" value="ECO:0007669"/>
    <property type="project" value="UniProtKB-SubCell"/>
</dbReference>
<reference evidence="4" key="1">
    <citation type="journal article" date="2021" name="J Fungi (Basel)">
        <title>Virulence traits and population genomics of the black yeast Aureobasidium melanogenum.</title>
        <authorList>
            <person name="Cernosa A."/>
            <person name="Sun X."/>
            <person name="Gostincar C."/>
            <person name="Fang C."/>
            <person name="Gunde-Cimerman N."/>
            <person name="Song Z."/>
        </authorList>
    </citation>
    <scope>NUCLEOTIDE SEQUENCE</scope>
    <source>
        <strain evidence="4">EXF-9911</strain>
    </source>
</reference>
<dbReference type="Proteomes" id="UP000779574">
    <property type="component" value="Unassembled WGS sequence"/>
</dbReference>
<accession>A0A9P8E1Q4</accession>
<organism evidence="4 5">
    <name type="scientific">Aureobasidium melanogenum</name>
    <name type="common">Aureobasidium pullulans var. melanogenum</name>
    <dbReference type="NCBI Taxonomy" id="46634"/>
    <lineage>
        <taxon>Eukaryota</taxon>
        <taxon>Fungi</taxon>
        <taxon>Dikarya</taxon>
        <taxon>Ascomycota</taxon>
        <taxon>Pezizomycotina</taxon>
        <taxon>Dothideomycetes</taxon>
        <taxon>Dothideomycetidae</taxon>
        <taxon>Dothideales</taxon>
        <taxon>Saccotheciaceae</taxon>
        <taxon>Aureobasidium</taxon>
    </lineage>
</organism>
<evidence type="ECO:0000313" key="5">
    <source>
        <dbReference type="Proteomes" id="UP000779574"/>
    </source>
</evidence>
<protein>
    <recommendedName>
        <fullName evidence="6">Required for respiratory growth protein 7, mitochondrial</fullName>
    </recommendedName>
</protein>
<evidence type="ECO:0000256" key="1">
    <source>
        <dbReference type="ARBA" id="ARBA00004173"/>
    </source>
</evidence>
<reference evidence="4" key="2">
    <citation type="submission" date="2021-08" db="EMBL/GenBank/DDBJ databases">
        <authorList>
            <person name="Gostincar C."/>
            <person name="Sun X."/>
            <person name="Song Z."/>
            <person name="Gunde-Cimerman N."/>
        </authorList>
    </citation>
    <scope>NUCLEOTIDE SEQUENCE</scope>
    <source>
        <strain evidence="4">EXF-9911</strain>
    </source>
</reference>
<evidence type="ECO:0000313" key="4">
    <source>
        <dbReference type="EMBL" id="KAG9672165.1"/>
    </source>
</evidence>